<evidence type="ECO:0000256" key="18">
    <source>
        <dbReference type="HAMAP-Rule" id="MF_00384"/>
    </source>
</evidence>
<dbReference type="PANTHER" id="PTHR20861">
    <property type="entry name" value="HOMOSERINE/4-DIPHOSPHOCYTIDYL-2-C-METHYL-D-ERYTHRITOL KINASE"/>
    <property type="match status" value="1"/>
</dbReference>
<evidence type="ECO:0000259" key="21">
    <source>
        <dbReference type="Pfam" id="PF08544"/>
    </source>
</evidence>
<accession>A0ABQ3UQC9</accession>
<evidence type="ECO:0000256" key="4">
    <source>
        <dbReference type="ARBA" id="ARBA00005015"/>
    </source>
</evidence>
<dbReference type="InterPro" id="IPR000870">
    <property type="entry name" value="Homoserine_kinase"/>
</dbReference>
<evidence type="ECO:0000256" key="12">
    <source>
        <dbReference type="ARBA" id="ARBA00022777"/>
    </source>
</evidence>
<dbReference type="RefSeq" id="WP_201371559.1">
    <property type="nucleotide sequence ID" value="NZ_BNJG01000001.1"/>
</dbReference>
<keyword evidence="13 18" id="KW-0067">ATP-binding</keyword>
<evidence type="ECO:0000259" key="19">
    <source>
        <dbReference type="Pfam" id="PF00288"/>
    </source>
</evidence>
<evidence type="ECO:0000256" key="10">
    <source>
        <dbReference type="ARBA" id="ARBA00022697"/>
    </source>
</evidence>
<evidence type="ECO:0000256" key="6">
    <source>
        <dbReference type="ARBA" id="ARBA00007370"/>
    </source>
</evidence>
<dbReference type="Pfam" id="PF00288">
    <property type="entry name" value="GHMP_kinases_N"/>
    <property type="match status" value="1"/>
</dbReference>
<dbReference type="InterPro" id="IPR004450">
    <property type="entry name" value="Thr_synthase-like"/>
</dbReference>
<keyword evidence="9 18" id="KW-0808">Transferase</keyword>
<dbReference type="InterPro" id="IPR000634">
    <property type="entry name" value="Ser/Thr_deHydtase_PyrdxlP-BS"/>
</dbReference>
<keyword evidence="8 18" id="KW-0028">Amino-acid biosynthesis</keyword>
<keyword evidence="10 18" id="KW-0791">Threonine biosynthesis</keyword>
<dbReference type="Pfam" id="PF08544">
    <property type="entry name" value="GHMP_kinases_C"/>
    <property type="match status" value="1"/>
</dbReference>
<reference evidence="22 23" key="1">
    <citation type="journal article" date="2021" name="Int. J. Syst. Evol. Microbiol.">
        <title>Reticulibacter mediterranei gen. nov., sp. nov., within the new family Reticulibacteraceae fam. nov., and Ktedonospora formicarum gen. nov., sp. nov., Ktedonobacter robiniae sp. nov., Dictyobacter formicarum sp. nov. and Dictyobacter arantiisoli sp. nov., belonging to the class Ktedonobacteria.</title>
        <authorList>
            <person name="Yabe S."/>
            <person name="Zheng Y."/>
            <person name="Wang C.M."/>
            <person name="Sakai Y."/>
            <person name="Abe K."/>
            <person name="Yokota A."/>
            <person name="Donadio S."/>
            <person name="Cavaletti L."/>
            <person name="Monciardini P."/>
        </authorList>
    </citation>
    <scope>NUCLEOTIDE SEQUENCE [LARGE SCALE GENOMIC DNA]</scope>
    <source>
        <strain evidence="22 23">SOSP1-30</strain>
    </source>
</reference>
<comment type="similarity">
    <text evidence="6 18">Belongs to the GHMP kinase family. Homoserine kinase subfamily.</text>
</comment>
<evidence type="ECO:0000256" key="5">
    <source>
        <dbReference type="ARBA" id="ARBA00005517"/>
    </source>
</evidence>
<comment type="catalytic activity">
    <reaction evidence="15">
        <text>O-phospho-L-homoserine + H2O = L-threonine + phosphate</text>
        <dbReference type="Rhea" id="RHEA:10840"/>
        <dbReference type="ChEBI" id="CHEBI:15377"/>
        <dbReference type="ChEBI" id="CHEBI:43474"/>
        <dbReference type="ChEBI" id="CHEBI:57590"/>
        <dbReference type="ChEBI" id="CHEBI:57926"/>
        <dbReference type="EC" id="4.2.3.1"/>
    </reaction>
</comment>
<feature type="domain" description="GHMP kinase C-terminal" evidence="21">
    <location>
        <begin position="216"/>
        <end position="286"/>
    </location>
</feature>
<dbReference type="InterPro" id="IPR014721">
    <property type="entry name" value="Ribsml_uS5_D2-typ_fold_subgr"/>
</dbReference>
<evidence type="ECO:0000256" key="1">
    <source>
        <dbReference type="ARBA" id="ARBA00001933"/>
    </source>
</evidence>
<dbReference type="HAMAP" id="MF_00384">
    <property type="entry name" value="Homoser_kinase"/>
    <property type="match status" value="1"/>
</dbReference>
<evidence type="ECO:0000256" key="3">
    <source>
        <dbReference type="ARBA" id="ARBA00004979"/>
    </source>
</evidence>
<evidence type="ECO:0000256" key="17">
    <source>
        <dbReference type="ARBA" id="ARBA00049954"/>
    </source>
</evidence>
<name>A0ABQ3UQC9_9CHLR</name>
<dbReference type="PANTHER" id="PTHR20861:SF1">
    <property type="entry name" value="HOMOSERINE KINASE"/>
    <property type="match status" value="1"/>
</dbReference>
<dbReference type="SUPFAM" id="SSF54211">
    <property type="entry name" value="Ribosomal protein S5 domain 2-like"/>
    <property type="match status" value="1"/>
</dbReference>
<evidence type="ECO:0000256" key="14">
    <source>
        <dbReference type="ARBA" id="ARBA00022898"/>
    </source>
</evidence>
<evidence type="ECO:0000256" key="13">
    <source>
        <dbReference type="ARBA" id="ARBA00022840"/>
    </source>
</evidence>
<dbReference type="Pfam" id="PF00291">
    <property type="entry name" value="PALP"/>
    <property type="match status" value="1"/>
</dbReference>
<evidence type="ECO:0000256" key="7">
    <source>
        <dbReference type="ARBA" id="ARBA00017858"/>
    </source>
</evidence>
<organism evidence="22 23">
    <name type="scientific">Ktedonobacter robiniae</name>
    <dbReference type="NCBI Taxonomy" id="2778365"/>
    <lineage>
        <taxon>Bacteria</taxon>
        <taxon>Bacillati</taxon>
        <taxon>Chloroflexota</taxon>
        <taxon>Ktedonobacteria</taxon>
        <taxon>Ktedonobacterales</taxon>
        <taxon>Ktedonobacteraceae</taxon>
        <taxon>Ktedonobacter</taxon>
    </lineage>
</organism>
<gene>
    <name evidence="18" type="primary">thrB</name>
    <name evidence="22" type="ORF">KSB_33750</name>
</gene>
<dbReference type="NCBIfam" id="TIGR00191">
    <property type="entry name" value="thrB"/>
    <property type="match status" value="1"/>
</dbReference>
<dbReference type="PROSITE" id="PS00627">
    <property type="entry name" value="GHMP_KINASES_ATP"/>
    <property type="match status" value="1"/>
</dbReference>
<comment type="caution">
    <text evidence="22">The sequence shown here is derived from an EMBL/GenBank/DDBJ whole genome shotgun (WGS) entry which is preliminary data.</text>
</comment>
<comment type="similarity">
    <text evidence="5">Belongs to the threonine synthase family.</text>
</comment>
<dbReference type="SUPFAM" id="SSF53686">
    <property type="entry name" value="Tryptophan synthase beta subunit-like PLP-dependent enzymes"/>
    <property type="match status" value="1"/>
</dbReference>
<dbReference type="Gene3D" id="3.30.230.10">
    <property type="match status" value="1"/>
</dbReference>
<comment type="function">
    <text evidence="2">Catalyzes the gamma-elimination of phosphate from L-phosphohomoserine and the beta-addition of water to produce L-threonine.</text>
</comment>
<dbReference type="EMBL" id="BNJG01000001">
    <property type="protein sequence ID" value="GHO54900.1"/>
    <property type="molecule type" value="Genomic_DNA"/>
</dbReference>
<evidence type="ECO:0000256" key="15">
    <source>
        <dbReference type="ARBA" id="ARBA00049144"/>
    </source>
</evidence>
<comment type="cofactor">
    <cofactor evidence="1">
        <name>pyridoxal 5'-phosphate</name>
        <dbReference type="ChEBI" id="CHEBI:597326"/>
    </cofactor>
</comment>
<dbReference type="EC" id="2.7.1.39" evidence="18"/>
<sequence>MALALPASVEVLAPATSANLGPGFDSLGLALQLYNRFSVVEGGVDPLLPEIEVLGPLGSGLERGADNLFFRAFATLFERQGEPLPAVRIRMQIHIPPGCGLGSSATAVIGGLVAANEWLRKREKAVSRDDLLDLAVEMEAGNHPDNVAPALLGGLVATTMMNGKVHAIKTPFPEALKAIIFTPTFPMDTVAGRGLLPASYTRTDVTFNTGRVALLLSALQMGKYEVIGEAMQDRLHQPYRQTLFPAMDSIIQAAKNAGAYGACLSGGGSSLIALASTRFSEILRAMQLTAREHGVEGTGRVLRADQNGARVLQTPRTRIRKEDSARYGDQFCWSPARPGAGKENMQSHATLVPEIAALLSAIQLRCVECSALYPPVEAQSSSATGLVPRYRCECGGVLDVELEFTLPKQVGMQGDEESWHLMERASNASAVGALWRQVFDERASSPPIWSISTDKLLLDYSGVWRYRELILPAPERYVITRPEGNTNLYPVGMENCPVGRIGHRQIGTYAGLELFFLKHEGENPSGSFKDRGMTAGVTMANMLGASAVACASTGNTSASLAAYAAQAGMRSIVFLPAGNVAAGKLAQTMAYGATTVQIEGDFDAAMQLVEQVCNELGIYLLNSLNPFRVEGQKAIGFELLQQLDWQAPDWLILPAGNLGNISAIGKAFRQAYDLSLITQIPRIAAIQAAGANPFYQSYQQQFQKRVSVKAYTVASAIKIGNPVSYARARAVIEACDGIVAQVTDEEILAAKEIIDRSGIGCEPASAATLAGAHKLVAEGVIKRDERVVGILTGNLLKDNVTGIPQQRNSAVVKPNLDAVRAMLVQ</sequence>
<keyword evidence="14" id="KW-0663">Pyridoxal phosphate</keyword>
<dbReference type="PRINTS" id="PR00958">
    <property type="entry name" value="HOMSERKINASE"/>
</dbReference>
<evidence type="ECO:0000256" key="8">
    <source>
        <dbReference type="ARBA" id="ARBA00022605"/>
    </source>
</evidence>
<dbReference type="SUPFAM" id="SSF55060">
    <property type="entry name" value="GHMP Kinase, C-terminal domain"/>
    <property type="match status" value="1"/>
</dbReference>
<dbReference type="Gene3D" id="3.30.70.890">
    <property type="entry name" value="GHMP kinase, C-terminal domain"/>
    <property type="match status" value="1"/>
</dbReference>
<comment type="subcellular location">
    <subcellularLocation>
        <location evidence="18">Cytoplasm</location>
    </subcellularLocation>
</comment>
<feature type="domain" description="Tryptophan synthase beta chain-like PALP" evidence="20">
    <location>
        <begin position="510"/>
        <end position="793"/>
    </location>
</feature>
<dbReference type="InterPro" id="IPR006204">
    <property type="entry name" value="GHMP_kinase_N_dom"/>
</dbReference>
<evidence type="ECO:0000256" key="2">
    <source>
        <dbReference type="ARBA" id="ARBA00003648"/>
    </source>
</evidence>
<keyword evidence="11 18" id="KW-0547">Nucleotide-binding</keyword>
<dbReference type="NCBIfam" id="TIGR00260">
    <property type="entry name" value="thrC"/>
    <property type="match status" value="1"/>
</dbReference>
<evidence type="ECO:0000256" key="16">
    <source>
        <dbReference type="ARBA" id="ARBA00049375"/>
    </source>
</evidence>
<dbReference type="PROSITE" id="PS00165">
    <property type="entry name" value="DEHYDRATASE_SER_THR"/>
    <property type="match status" value="1"/>
</dbReference>
<keyword evidence="12 18" id="KW-0418">Kinase</keyword>
<comment type="pathway">
    <text evidence="4 18">Amino-acid biosynthesis; L-threonine biosynthesis; L-threonine from L-aspartate: step 4/5.</text>
</comment>
<dbReference type="CDD" id="cd01563">
    <property type="entry name" value="Thr-synth_1"/>
    <property type="match status" value="1"/>
</dbReference>
<dbReference type="Proteomes" id="UP000654345">
    <property type="component" value="Unassembled WGS sequence"/>
</dbReference>
<dbReference type="InterPro" id="IPR020568">
    <property type="entry name" value="Ribosomal_Su5_D2-typ_SF"/>
</dbReference>
<evidence type="ECO:0000256" key="11">
    <source>
        <dbReference type="ARBA" id="ARBA00022741"/>
    </source>
</evidence>
<proteinExistence type="inferred from homology"/>
<dbReference type="InterPro" id="IPR001926">
    <property type="entry name" value="TrpB-like_PALP"/>
</dbReference>
<dbReference type="InterPro" id="IPR013750">
    <property type="entry name" value="GHMP_kinase_C_dom"/>
</dbReference>
<comment type="function">
    <text evidence="17 18">Catalyzes the ATP-dependent phosphorylation of L-homoserine to L-homoserine phosphate.</text>
</comment>
<evidence type="ECO:0000313" key="22">
    <source>
        <dbReference type="EMBL" id="GHO54900.1"/>
    </source>
</evidence>
<dbReference type="Gene3D" id="3.40.50.1100">
    <property type="match status" value="2"/>
</dbReference>
<dbReference type="InterPro" id="IPR036052">
    <property type="entry name" value="TrpB-like_PALP_sf"/>
</dbReference>
<evidence type="ECO:0000313" key="23">
    <source>
        <dbReference type="Proteomes" id="UP000654345"/>
    </source>
</evidence>
<feature type="domain" description="GHMP kinase N-terminal" evidence="19">
    <location>
        <begin position="67"/>
        <end position="154"/>
    </location>
</feature>
<comment type="catalytic activity">
    <reaction evidence="16 18">
        <text>L-homoserine + ATP = O-phospho-L-homoserine + ADP + H(+)</text>
        <dbReference type="Rhea" id="RHEA:13985"/>
        <dbReference type="ChEBI" id="CHEBI:15378"/>
        <dbReference type="ChEBI" id="CHEBI:30616"/>
        <dbReference type="ChEBI" id="CHEBI:57476"/>
        <dbReference type="ChEBI" id="CHEBI:57590"/>
        <dbReference type="ChEBI" id="CHEBI:456216"/>
        <dbReference type="EC" id="2.7.1.39"/>
    </reaction>
</comment>
<protein>
    <recommendedName>
        <fullName evidence="7 18">Homoserine kinase</fullName>
        <shortName evidence="18">HK</shortName>
        <shortName evidence="18">HSK</shortName>
        <ecNumber evidence="18">2.7.1.39</ecNumber>
    </recommendedName>
</protein>
<evidence type="ECO:0000259" key="20">
    <source>
        <dbReference type="Pfam" id="PF00291"/>
    </source>
</evidence>
<feature type="binding site" evidence="18">
    <location>
        <begin position="96"/>
        <end position="106"/>
    </location>
    <ligand>
        <name>ATP</name>
        <dbReference type="ChEBI" id="CHEBI:30616"/>
    </ligand>
</feature>
<keyword evidence="23" id="KW-1185">Reference proteome</keyword>
<dbReference type="InterPro" id="IPR036554">
    <property type="entry name" value="GHMP_kinase_C_sf"/>
</dbReference>
<comment type="pathway">
    <text evidence="3">Amino-acid biosynthesis; L-threonine biosynthesis; L-threonine from L-aspartate: step 5/5.</text>
</comment>
<dbReference type="InterPro" id="IPR006203">
    <property type="entry name" value="GHMP_knse_ATP-bd_CS"/>
</dbReference>
<evidence type="ECO:0000256" key="9">
    <source>
        <dbReference type="ARBA" id="ARBA00022679"/>
    </source>
</evidence>
<keyword evidence="18" id="KW-0963">Cytoplasm</keyword>